<organism evidence="3 4">
    <name type="scientific">Paenibacillus yanchengensis</name>
    <dbReference type="NCBI Taxonomy" id="2035833"/>
    <lineage>
        <taxon>Bacteria</taxon>
        <taxon>Bacillati</taxon>
        <taxon>Bacillota</taxon>
        <taxon>Bacilli</taxon>
        <taxon>Bacillales</taxon>
        <taxon>Paenibacillaceae</taxon>
        <taxon>Paenibacillus</taxon>
    </lineage>
</organism>
<keyword evidence="1" id="KW-0175">Coiled coil</keyword>
<evidence type="ECO:0000256" key="1">
    <source>
        <dbReference type="SAM" id="Coils"/>
    </source>
</evidence>
<feature type="compositionally biased region" description="Polar residues" evidence="2">
    <location>
        <begin position="249"/>
        <end position="263"/>
    </location>
</feature>
<feature type="compositionally biased region" description="Polar residues" evidence="2">
    <location>
        <begin position="375"/>
        <end position="384"/>
    </location>
</feature>
<dbReference type="Proteomes" id="UP001597362">
    <property type="component" value="Unassembled WGS sequence"/>
</dbReference>
<name>A0ABW4YFC1_9BACL</name>
<dbReference type="RefSeq" id="WP_377769127.1">
    <property type="nucleotide sequence ID" value="NZ_JBHUHO010000001.1"/>
</dbReference>
<keyword evidence="4" id="KW-1185">Reference proteome</keyword>
<dbReference type="EMBL" id="JBHUHO010000001">
    <property type="protein sequence ID" value="MFD2114154.1"/>
    <property type="molecule type" value="Genomic_DNA"/>
</dbReference>
<feature type="region of interest" description="Disordered" evidence="2">
    <location>
        <begin position="373"/>
        <end position="411"/>
    </location>
</feature>
<evidence type="ECO:0000313" key="3">
    <source>
        <dbReference type="EMBL" id="MFD2114154.1"/>
    </source>
</evidence>
<feature type="coiled-coil region" evidence="1">
    <location>
        <begin position="921"/>
        <end position="948"/>
    </location>
</feature>
<reference evidence="4" key="1">
    <citation type="journal article" date="2019" name="Int. J. Syst. Evol. Microbiol.">
        <title>The Global Catalogue of Microorganisms (GCM) 10K type strain sequencing project: providing services to taxonomists for standard genome sequencing and annotation.</title>
        <authorList>
            <consortium name="The Broad Institute Genomics Platform"/>
            <consortium name="The Broad Institute Genome Sequencing Center for Infectious Disease"/>
            <person name="Wu L."/>
            <person name="Ma J."/>
        </authorList>
    </citation>
    <scope>NUCLEOTIDE SEQUENCE [LARGE SCALE GENOMIC DNA]</scope>
    <source>
        <strain evidence="4">GH52</strain>
    </source>
</reference>
<proteinExistence type="predicted"/>
<protein>
    <submittedName>
        <fullName evidence="3">Uncharacterized protein</fullName>
    </submittedName>
</protein>
<feature type="compositionally biased region" description="Low complexity" evidence="2">
    <location>
        <begin position="401"/>
        <end position="410"/>
    </location>
</feature>
<gene>
    <name evidence="3" type="ORF">ACFSJH_00090</name>
</gene>
<feature type="region of interest" description="Disordered" evidence="2">
    <location>
        <begin position="228"/>
        <end position="263"/>
    </location>
</feature>
<evidence type="ECO:0000256" key="2">
    <source>
        <dbReference type="SAM" id="MobiDB-lite"/>
    </source>
</evidence>
<comment type="caution">
    <text evidence="3">The sequence shown here is derived from an EMBL/GenBank/DDBJ whole genome shotgun (WGS) entry which is preliminary data.</text>
</comment>
<accession>A0ABW4YFC1</accession>
<evidence type="ECO:0000313" key="4">
    <source>
        <dbReference type="Proteomes" id="UP001597362"/>
    </source>
</evidence>
<sequence>MQQPVVRKSRKLRAASFAERIIKKYSQPTIIPLRSQALVYLRNSKGRTIFNHVSTSVHVTLPVQQLVIQQVMERERLGSNSRVIVKDSHNSSSEVERIIELEQKRGVQARRSQNVRQMSHINVRQIAHKIHTTDVKHIASVNNIAQLLISRIPIAQYTNQDVHNELQKFNYRTVSSQKHMFKPLLPLLKMIERERAGSNRRVVVEDSFYSRSHVERILELERKRNGERKQHYYDNDSGVGNDNGKDKGQSNVGQKRSVQLRNSQSVRQIGNKIHTTDVKHIGSANYFAQLALSRIPVAQYTNQNVHNVLRKFNYHTVSSQKHMFKPLLLLLKMIERERSSSNRRIVVKDSYYHSRSHVERLIELVRKRTGERKQNYYNNDSGVGNDNGKDKGQSNVGQKRSVQVQHSQSVRQIAHKTHTTDVKYITSTNYFAQLLISRIPVAQYVRWLKNQHANYELHQSIYRNERLVDRSVNQFAAMQQVVKDIIQQRNLLGSSKELGKMDGLQNKEINFLSSLRVYSKAEYRRYLMNRSKTMVGDQLNSVRRYHRLHRFNQPNRLEELQSRLLFSTSIKHKHQAIVDKLETKVHRVVNIAQQPVGRTSNIVGNVHRFGDRTLKVMHISQRVVNRTSNMLNTTHQLVNRSTNMTKLAREHLSEPTKIVQNVHRAGDSTSNVVKIAHQHTSELTKVVHNVHRTGDRTSNVVKIARQHMSELTKVIHNVHRTGDRMSQVVHASHQNVNRKSNMLNTVYQPVNRSTNMTNMARQNFSESTKVVRNVHRFGDRMSNVVNVAREHVSESTKVIHNVHRAGDRMSQVVYASQQIVNRMSNVVNTAHQAVNSSSNMINSSYQHVNRLISVGNMVHRAGDRMMRRSESVDRFNEAAVMVKQGEVFVRHESKGTGIPLVVLQRSIAKKDILVQENSKAVKQIETTVATMKEQLDKVKEQMDTNERLTVQQMTDRLLREFTKQTKLTMQKRGF</sequence>